<reference evidence="2" key="1">
    <citation type="journal article" date="2021" name="BMC Genomics">
        <title>Chromosome-level genome assembly and manually-curated proteome of model necrotroph Parastagonospora nodorum Sn15 reveals a genome-wide trove of candidate effector homologs, and redundancy of virulence-related functions within an accessory chromosome.</title>
        <authorList>
            <person name="Bertazzoni S."/>
            <person name="Jones D.A.B."/>
            <person name="Phan H.T."/>
            <person name="Tan K.-C."/>
            <person name="Hane J.K."/>
        </authorList>
    </citation>
    <scope>NUCLEOTIDE SEQUENCE [LARGE SCALE GENOMIC DNA]</scope>
    <source>
        <strain evidence="2">SN15 / ATCC MYA-4574 / FGSC 10173)</strain>
    </source>
</reference>
<keyword evidence="2" id="KW-1185">Reference proteome</keyword>
<evidence type="ECO:0000313" key="1">
    <source>
        <dbReference type="EMBL" id="QRC98060.1"/>
    </source>
</evidence>
<dbReference type="EMBL" id="CP069030">
    <property type="protein sequence ID" value="QRC98060.1"/>
    <property type="molecule type" value="Genomic_DNA"/>
</dbReference>
<dbReference type="Proteomes" id="UP000663193">
    <property type="component" value="Chromosome 8"/>
</dbReference>
<sequence>MIAKSCAWDASTILAGRTGVVLHSSDIWFTVPPSTDWLHSLHKARPAARGFALPPQIIASSAAFWVWHVCHS</sequence>
<dbReference type="AlphaFoldDB" id="A0A7U2F7P3"/>
<protein>
    <submittedName>
        <fullName evidence="1">Uncharacterized protein</fullName>
    </submittedName>
</protein>
<gene>
    <name evidence="1" type="ORF">JI435_411400</name>
</gene>
<accession>A0A7U2F7P3</accession>
<proteinExistence type="predicted"/>
<dbReference type="VEuPathDB" id="FungiDB:JI435_411400"/>
<organism evidence="1 2">
    <name type="scientific">Phaeosphaeria nodorum (strain SN15 / ATCC MYA-4574 / FGSC 10173)</name>
    <name type="common">Glume blotch fungus</name>
    <name type="synonym">Parastagonospora nodorum</name>
    <dbReference type="NCBI Taxonomy" id="321614"/>
    <lineage>
        <taxon>Eukaryota</taxon>
        <taxon>Fungi</taxon>
        <taxon>Dikarya</taxon>
        <taxon>Ascomycota</taxon>
        <taxon>Pezizomycotina</taxon>
        <taxon>Dothideomycetes</taxon>
        <taxon>Pleosporomycetidae</taxon>
        <taxon>Pleosporales</taxon>
        <taxon>Pleosporineae</taxon>
        <taxon>Phaeosphaeriaceae</taxon>
        <taxon>Parastagonospora</taxon>
    </lineage>
</organism>
<evidence type="ECO:0000313" key="2">
    <source>
        <dbReference type="Proteomes" id="UP000663193"/>
    </source>
</evidence>
<name>A0A7U2F7P3_PHANO</name>